<dbReference type="Proteomes" id="UP000199662">
    <property type="component" value="Unassembled WGS sequence"/>
</dbReference>
<dbReference type="GO" id="GO:0003700">
    <property type="term" value="F:DNA-binding transcription factor activity"/>
    <property type="evidence" value="ECO:0007669"/>
    <property type="project" value="InterPro"/>
</dbReference>
<evidence type="ECO:0000256" key="1">
    <source>
        <dbReference type="ARBA" id="ARBA00023015"/>
    </source>
</evidence>
<dbReference type="GO" id="GO:0043565">
    <property type="term" value="F:sequence-specific DNA binding"/>
    <property type="evidence" value="ECO:0007669"/>
    <property type="project" value="InterPro"/>
</dbReference>
<evidence type="ECO:0000259" key="4">
    <source>
        <dbReference type="PROSITE" id="PS50949"/>
    </source>
</evidence>
<dbReference type="AlphaFoldDB" id="A0A1H6ZTK7"/>
<evidence type="ECO:0000313" key="5">
    <source>
        <dbReference type="EMBL" id="SEJ56578.1"/>
    </source>
</evidence>
<dbReference type="SMART" id="SM00895">
    <property type="entry name" value="FCD"/>
    <property type="match status" value="1"/>
</dbReference>
<keyword evidence="2 5" id="KW-0238">DNA-binding</keyword>
<keyword evidence="3" id="KW-0804">Transcription</keyword>
<dbReference type="SMART" id="SM00345">
    <property type="entry name" value="HTH_GNTR"/>
    <property type="match status" value="1"/>
</dbReference>
<dbReference type="PANTHER" id="PTHR43537:SF24">
    <property type="entry name" value="GLUCONATE OPERON TRANSCRIPTIONAL REPRESSOR"/>
    <property type="match status" value="1"/>
</dbReference>
<protein>
    <submittedName>
        <fullName evidence="5">DNA-binding transcriptional regulator, GntR family</fullName>
    </submittedName>
</protein>
<dbReference type="InterPro" id="IPR000524">
    <property type="entry name" value="Tscrpt_reg_HTH_GntR"/>
</dbReference>
<dbReference type="PANTHER" id="PTHR43537">
    <property type="entry name" value="TRANSCRIPTIONAL REGULATOR, GNTR FAMILY"/>
    <property type="match status" value="1"/>
</dbReference>
<name>A0A1H6ZTK7_9FIRM</name>
<reference evidence="5 6" key="1">
    <citation type="submission" date="2016-10" db="EMBL/GenBank/DDBJ databases">
        <authorList>
            <person name="de Groot N.N."/>
        </authorList>
    </citation>
    <scope>NUCLEOTIDE SEQUENCE [LARGE SCALE GENOMIC DNA]</scope>
    <source>
        <strain evidence="5 6">DSM 2179</strain>
    </source>
</reference>
<organism evidence="5 6">
    <name type="scientific">Propionispira arboris</name>
    <dbReference type="NCBI Taxonomy" id="84035"/>
    <lineage>
        <taxon>Bacteria</taxon>
        <taxon>Bacillati</taxon>
        <taxon>Bacillota</taxon>
        <taxon>Negativicutes</taxon>
        <taxon>Selenomonadales</taxon>
        <taxon>Selenomonadaceae</taxon>
        <taxon>Propionispira</taxon>
    </lineage>
</organism>
<dbReference type="PRINTS" id="PR00035">
    <property type="entry name" value="HTHGNTR"/>
</dbReference>
<dbReference type="Pfam" id="PF07729">
    <property type="entry name" value="FCD"/>
    <property type="match status" value="1"/>
</dbReference>
<sequence>MQEYLLPKQFVEIEGLTMEKRLAPIRLDSYQPLREVVCETLREAIRKGVLKPGERLMEIQLAEELGVSRTPVREAIRKLELEGYVIMMPRRGTYVANLSIRDVNEVFEIRTSLDSLASGLAAERITEEELEQLQRLLVLIGEYIEQNDMEKIVETDTEFHDVLYQASRNMRLVGIIFNLREQLTRFRATSMAYPGRLKETLEEHRRLVEAIAQGDVLEAQNAAEDHMEKSEHTLLISMEAMKTKNKK</sequence>
<dbReference type="Gene3D" id="1.10.10.10">
    <property type="entry name" value="Winged helix-like DNA-binding domain superfamily/Winged helix DNA-binding domain"/>
    <property type="match status" value="1"/>
</dbReference>
<gene>
    <name evidence="5" type="ORF">SAMN05660742_110112</name>
</gene>
<dbReference type="PRINTS" id="PR00033">
    <property type="entry name" value="HTHASNC"/>
</dbReference>
<keyword evidence="6" id="KW-1185">Reference proteome</keyword>
<dbReference type="PROSITE" id="PS50949">
    <property type="entry name" value="HTH_GNTR"/>
    <property type="match status" value="1"/>
</dbReference>
<dbReference type="CDD" id="cd07377">
    <property type="entry name" value="WHTH_GntR"/>
    <property type="match status" value="1"/>
</dbReference>
<dbReference type="Gene3D" id="1.20.120.530">
    <property type="entry name" value="GntR ligand-binding domain-like"/>
    <property type="match status" value="1"/>
</dbReference>
<keyword evidence="1" id="KW-0805">Transcription regulation</keyword>
<dbReference type="InterPro" id="IPR008920">
    <property type="entry name" value="TF_FadR/GntR_C"/>
</dbReference>
<dbReference type="InterPro" id="IPR036388">
    <property type="entry name" value="WH-like_DNA-bd_sf"/>
</dbReference>
<accession>A0A1H6ZTK7</accession>
<dbReference type="SUPFAM" id="SSF48008">
    <property type="entry name" value="GntR ligand-binding domain-like"/>
    <property type="match status" value="1"/>
</dbReference>
<dbReference type="STRING" id="84035.SAMN05660742_110112"/>
<evidence type="ECO:0000256" key="2">
    <source>
        <dbReference type="ARBA" id="ARBA00023125"/>
    </source>
</evidence>
<evidence type="ECO:0000313" key="6">
    <source>
        <dbReference type="Proteomes" id="UP000199662"/>
    </source>
</evidence>
<dbReference type="SUPFAM" id="SSF46785">
    <property type="entry name" value="Winged helix' DNA-binding domain"/>
    <property type="match status" value="1"/>
</dbReference>
<dbReference type="EMBL" id="FNZK01000010">
    <property type="protein sequence ID" value="SEJ56578.1"/>
    <property type="molecule type" value="Genomic_DNA"/>
</dbReference>
<dbReference type="InterPro" id="IPR036390">
    <property type="entry name" value="WH_DNA-bd_sf"/>
</dbReference>
<feature type="domain" description="HTH gntR-type" evidence="4">
    <location>
        <begin position="31"/>
        <end position="98"/>
    </location>
</feature>
<dbReference type="InterPro" id="IPR000485">
    <property type="entry name" value="AsnC-type_HTH_dom"/>
</dbReference>
<dbReference type="InterPro" id="IPR011711">
    <property type="entry name" value="GntR_C"/>
</dbReference>
<evidence type="ECO:0000256" key="3">
    <source>
        <dbReference type="ARBA" id="ARBA00023163"/>
    </source>
</evidence>
<dbReference type="Pfam" id="PF00392">
    <property type="entry name" value="GntR"/>
    <property type="match status" value="1"/>
</dbReference>
<proteinExistence type="predicted"/>